<proteinExistence type="predicted"/>
<dbReference type="AlphaFoldDB" id="A0A5N5RJG5"/>
<comment type="caution">
    <text evidence="2">The sequence shown here is derived from an EMBL/GenBank/DDBJ whole genome shotgun (WGS) entry which is preliminary data.</text>
</comment>
<feature type="region of interest" description="Disordered" evidence="1">
    <location>
        <begin position="47"/>
        <end position="99"/>
    </location>
</feature>
<evidence type="ECO:0000256" key="1">
    <source>
        <dbReference type="SAM" id="MobiDB-lite"/>
    </source>
</evidence>
<dbReference type="EMBL" id="RQSP01000012">
    <property type="protein sequence ID" value="KAB5607387.1"/>
    <property type="molecule type" value="Genomic_DNA"/>
</dbReference>
<protein>
    <submittedName>
        <fullName evidence="2">Uncharacterized protein</fullName>
    </submittedName>
</protein>
<feature type="compositionally biased region" description="Low complexity" evidence="1">
    <location>
        <begin position="80"/>
        <end position="92"/>
    </location>
</feature>
<dbReference type="OrthoDB" id="3231208at2"/>
<keyword evidence="3" id="KW-1185">Reference proteome</keyword>
<dbReference type="RefSeq" id="WP_151916663.1">
    <property type="nucleotide sequence ID" value="NZ_RQSP01000012.1"/>
</dbReference>
<dbReference type="Proteomes" id="UP000326336">
    <property type="component" value="Unassembled WGS sequence"/>
</dbReference>
<evidence type="ECO:0000313" key="2">
    <source>
        <dbReference type="EMBL" id="KAB5607387.1"/>
    </source>
</evidence>
<accession>A0A5N5RJG5</accession>
<reference evidence="2 3" key="1">
    <citation type="journal article" date="2019" name="Int. J. Syst. Evol. Microbiol.">
        <title>Bifidobacterium jacchi sp. nov., isolated from the faeces of a baby common marmoset (Callithrix jacchus).</title>
        <authorList>
            <person name="Modesto M."/>
            <person name="Watanabe K."/>
            <person name="Arita M."/>
            <person name="Satti M."/>
            <person name="Oki K."/>
            <person name="Sciavilla P."/>
            <person name="Patavino C."/>
            <person name="Camma C."/>
            <person name="Michelini S."/>
            <person name="Sgorbati B."/>
            <person name="Mattarelli P."/>
        </authorList>
    </citation>
    <scope>NUCLEOTIDE SEQUENCE [LARGE SCALE GENOMIC DNA]</scope>
    <source>
        <strain evidence="2 3">MRM 9.3</strain>
    </source>
</reference>
<sequence length="360" mass="39346">MEIEGKSVDKPTVSHAPVSHASVAHASVLRTAASPTPTQMADVAGRAANDGGATSADSRMPVILPASSTPPVFPMPVESPTPADAANAAAAPIRDDRPPLTAGVGNGMIWVGDTAEPGARKRLQREFDNIGRVLARFSIRPFATRVTRNPDIYGVSHDIRLMYRDWQDEGTLQQPRPKPQDAVMNQWVFDLAHLQRIAPDNTQNIADLFMRYERESDGRVRPCLSEGHCYYSAMYLDELEQAGMFARPGGARYKGAFALVEERSGLVLSVPANSVVCWLYFNDGAGIEIAVYDGIAVRRRMERYPWYFDADAALSDDDIERDIAGCADVLDRLESGDVDQRGLLGMMPASPFASYWGKSA</sequence>
<organism evidence="2 3">
    <name type="scientific">Bifidobacterium jacchi</name>
    <dbReference type="NCBI Taxonomy" id="2490545"/>
    <lineage>
        <taxon>Bacteria</taxon>
        <taxon>Bacillati</taxon>
        <taxon>Actinomycetota</taxon>
        <taxon>Actinomycetes</taxon>
        <taxon>Bifidobacteriales</taxon>
        <taxon>Bifidobacteriaceae</taxon>
        <taxon>Bifidobacterium</taxon>
    </lineage>
</organism>
<evidence type="ECO:0000313" key="3">
    <source>
        <dbReference type="Proteomes" id="UP000326336"/>
    </source>
</evidence>
<gene>
    <name evidence="2" type="ORF">EHS19_04875</name>
</gene>
<name>A0A5N5RJG5_9BIFI</name>